<feature type="compositionally biased region" description="Low complexity" evidence="2">
    <location>
        <begin position="517"/>
        <end position="548"/>
    </location>
</feature>
<feature type="compositionally biased region" description="Low complexity" evidence="2">
    <location>
        <begin position="471"/>
        <end position="490"/>
    </location>
</feature>
<feature type="chain" id="PRO_5005672749" evidence="3">
    <location>
        <begin position="34"/>
        <end position="642"/>
    </location>
</feature>
<dbReference type="AlphaFoldDB" id="E1TGS0"/>
<gene>
    <name evidence="6" type="ordered locus">BC1003_4625</name>
</gene>
<dbReference type="InterPro" id="IPR050810">
    <property type="entry name" value="Bact_Secretion_Sys_Channel"/>
</dbReference>
<evidence type="ECO:0000256" key="1">
    <source>
        <dbReference type="RuleBase" id="RU004003"/>
    </source>
</evidence>
<dbReference type="KEGG" id="bgf:BC1003_4625"/>
<dbReference type="STRING" id="640512.BC1003_4625"/>
<feature type="domain" description="Type II/III secretion system secretin-like" evidence="4">
    <location>
        <begin position="254"/>
        <end position="406"/>
    </location>
</feature>
<protein>
    <submittedName>
        <fullName evidence="6">Type II and III secretion system protein</fullName>
    </submittedName>
</protein>
<feature type="signal peptide" evidence="3">
    <location>
        <begin position="1"/>
        <end position="33"/>
    </location>
</feature>
<name>E1TGS0_BURSG</name>
<dbReference type="PANTHER" id="PTHR30332:SF17">
    <property type="entry name" value="TYPE IV PILIATION SYSTEM PROTEIN DR_0774-RELATED"/>
    <property type="match status" value="1"/>
</dbReference>
<evidence type="ECO:0000256" key="2">
    <source>
        <dbReference type="SAM" id="MobiDB-lite"/>
    </source>
</evidence>
<organism evidence="6">
    <name type="scientific">Burkholderia sp. (strain CCGE1003)</name>
    <dbReference type="NCBI Taxonomy" id="640512"/>
    <lineage>
        <taxon>Bacteria</taxon>
        <taxon>Pseudomonadati</taxon>
        <taxon>Pseudomonadota</taxon>
        <taxon>Betaproteobacteria</taxon>
        <taxon>Burkholderiales</taxon>
        <taxon>Burkholderiaceae</taxon>
        <taxon>Burkholderia</taxon>
    </lineage>
</organism>
<feature type="region of interest" description="Disordered" evidence="2">
    <location>
        <begin position="506"/>
        <end position="642"/>
    </location>
</feature>
<dbReference type="OrthoDB" id="9775455at2"/>
<evidence type="ECO:0000256" key="3">
    <source>
        <dbReference type="SAM" id="SignalP"/>
    </source>
</evidence>
<keyword evidence="3" id="KW-0732">Signal</keyword>
<feature type="domain" description="Pilus formation protein N-terminal" evidence="5">
    <location>
        <begin position="48"/>
        <end position="114"/>
    </location>
</feature>
<proteinExistence type="inferred from homology"/>
<feature type="compositionally biased region" description="Low complexity" evidence="2">
    <location>
        <begin position="610"/>
        <end position="625"/>
    </location>
</feature>
<accession>E1TGS0</accession>
<dbReference type="InterPro" id="IPR032789">
    <property type="entry name" value="T2SS-T3SS_pil_N"/>
</dbReference>
<evidence type="ECO:0000259" key="5">
    <source>
        <dbReference type="Pfam" id="PF13629"/>
    </source>
</evidence>
<dbReference type="Pfam" id="PF13629">
    <property type="entry name" value="T2SS-T3SS_pil_N"/>
    <property type="match status" value="1"/>
</dbReference>
<dbReference type="PANTHER" id="PTHR30332">
    <property type="entry name" value="PROBABLE GENERAL SECRETION PATHWAY PROTEIN D"/>
    <property type="match status" value="1"/>
</dbReference>
<comment type="similarity">
    <text evidence="1">Belongs to the bacterial secretin family.</text>
</comment>
<sequence>MKVKNNAVRLRRRVLPSVLVGVLLCEAAPLTLAQSIYSPAADDASAASRVLEMFRGEVRILHVPGTIKRIAIGNGKLITANVVDGNLMLLGEQDGMTSLVVWNEKGIALQTTVRIAKSEVNASLQQLRAVLKSVSGLRIDAIGSNIVLSGVIHRDMVAVVKSATQDMKNVVDTTTVDEGEALRKTVHFKVQIMEVTRNAQRNLGIAWDSAFRGPQIGGAASVATGAAKAVTAGTSYFLAGIASNISSQINFAVNNGDAFILAAPELNTRSGGTASFLAGGQVPIPQSGALGTTNVMYKDYGVKLSINPVVDANGIISAHLTTEISQIDPTVSYGGLPGFLTRSTSSDISMRTGETLAISGLISADAVNDSDGMPFLGQIPVIGQLFRSDSFRAKKSDLVIFVTPLISDPELAPNTDLLARADRIDSGYVNKFGNPEPLVADEEKAAHINAVHQPIQPTPALLPGPIRSTPALAPAAEGAQASDSQQVAADGVPQAPQLRASVAAVGRDAATLPSSPMVPQAQPRMQPRQQALTQAQTGSQSEQQQQVQPASRLKPQAQPQPATQTQAQAQTQSQPQLQLQTQPQTPPPSASTPPEGVAEALRMLNAPGQPSTAPSATPDAALSTTNGKVPPQQVGVLGSAPN</sequence>
<evidence type="ECO:0000259" key="4">
    <source>
        <dbReference type="Pfam" id="PF00263"/>
    </source>
</evidence>
<feature type="compositionally biased region" description="Low complexity" evidence="2">
    <location>
        <begin position="555"/>
        <end position="583"/>
    </location>
</feature>
<dbReference type="HOGENOM" id="CLU_017952_4_0_4"/>
<dbReference type="GO" id="GO:0015627">
    <property type="term" value="C:type II protein secretion system complex"/>
    <property type="evidence" value="ECO:0007669"/>
    <property type="project" value="TreeGrafter"/>
</dbReference>
<dbReference type="eggNOG" id="COG4964">
    <property type="taxonomic scope" value="Bacteria"/>
</dbReference>
<feature type="region of interest" description="Disordered" evidence="2">
    <location>
        <begin position="456"/>
        <end position="492"/>
    </location>
</feature>
<dbReference type="GO" id="GO:0009306">
    <property type="term" value="P:protein secretion"/>
    <property type="evidence" value="ECO:0007669"/>
    <property type="project" value="InterPro"/>
</dbReference>
<dbReference type="Pfam" id="PF00263">
    <property type="entry name" value="Secretin"/>
    <property type="match status" value="1"/>
</dbReference>
<reference evidence="6" key="1">
    <citation type="submission" date="2010-09" db="EMBL/GenBank/DDBJ databases">
        <title>Complete sequence of chromosome2 of Burkholderia sp. CCGE1003.</title>
        <authorList>
            <consortium name="US DOE Joint Genome Institute"/>
            <person name="Lucas S."/>
            <person name="Copeland A."/>
            <person name="Lapidus A."/>
            <person name="Cheng J.-F."/>
            <person name="Bruce D."/>
            <person name="Goodwin L."/>
            <person name="Pitluck S."/>
            <person name="Daligault H."/>
            <person name="Davenport K."/>
            <person name="Detter J.C."/>
            <person name="Han C."/>
            <person name="Tapia R."/>
            <person name="Land M."/>
            <person name="Hauser L."/>
            <person name="Jeffries C."/>
            <person name="Kyrpides N."/>
            <person name="Ivanova N."/>
            <person name="Ovchinnikova G."/>
            <person name="Martinez-Romero E."/>
            <person name="Rogel M.A."/>
            <person name="Auchtung J."/>
            <person name="Tiedje J.M."/>
            <person name="Woyke T."/>
        </authorList>
    </citation>
    <scope>NUCLEOTIDE SEQUENCE</scope>
    <source>
        <strain evidence="6">CCGE1003</strain>
    </source>
</reference>
<dbReference type="InterPro" id="IPR004846">
    <property type="entry name" value="T2SS/T3SS_dom"/>
</dbReference>
<evidence type="ECO:0000313" key="6">
    <source>
        <dbReference type="EMBL" id="ADN60557.1"/>
    </source>
</evidence>
<dbReference type="EMBL" id="CP002218">
    <property type="protein sequence ID" value="ADN60557.1"/>
    <property type="molecule type" value="Genomic_DNA"/>
</dbReference>